<protein>
    <recommendedName>
        <fullName evidence="4">DUF4595 domain-containing protein</fullName>
    </recommendedName>
</protein>
<accession>A0ABU3GWI8</accession>
<evidence type="ECO:0000313" key="2">
    <source>
        <dbReference type="EMBL" id="MDT3404132.1"/>
    </source>
</evidence>
<gene>
    <name evidence="2" type="ORF">QE417_003204</name>
</gene>
<keyword evidence="1" id="KW-0732">Signal</keyword>
<reference evidence="3" key="1">
    <citation type="submission" date="2023-07" db="EMBL/GenBank/DDBJ databases">
        <title>Functional and genomic diversity of the sorghum phyllosphere microbiome.</title>
        <authorList>
            <person name="Shade A."/>
        </authorList>
    </citation>
    <scope>NUCLEOTIDE SEQUENCE [LARGE SCALE GENOMIC DNA]</scope>
    <source>
        <strain evidence="3">SORGH_AS_0422</strain>
    </source>
</reference>
<dbReference type="RefSeq" id="WP_311951470.1">
    <property type="nucleotide sequence ID" value="NZ_JAVLVU010000001.1"/>
</dbReference>
<dbReference type="Proteomes" id="UP001258315">
    <property type="component" value="Unassembled WGS sequence"/>
</dbReference>
<dbReference type="PROSITE" id="PS51257">
    <property type="entry name" value="PROKAR_LIPOPROTEIN"/>
    <property type="match status" value="1"/>
</dbReference>
<feature type="chain" id="PRO_5047454985" description="DUF4595 domain-containing protein" evidence="1">
    <location>
        <begin position="19"/>
        <end position="260"/>
    </location>
</feature>
<keyword evidence="3" id="KW-1185">Reference proteome</keyword>
<name>A0ABU3GWI8_9SPHI</name>
<evidence type="ECO:0000313" key="3">
    <source>
        <dbReference type="Proteomes" id="UP001258315"/>
    </source>
</evidence>
<feature type="signal peptide" evidence="1">
    <location>
        <begin position="1"/>
        <end position="18"/>
    </location>
</feature>
<organism evidence="2 3">
    <name type="scientific">Mucilaginibacter terrae</name>
    <dbReference type="NCBI Taxonomy" id="1955052"/>
    <lineage>
        <taxon>Bacteria</taxon>
        <taxon>Pseudomonadati</taxon>
        <taxon>Bacteroidota</taxon>
        <taxon>Sphingobacteriia</taxon>
        <taxon>Sphingobacteriales</taxon>
        <taxon>Sphingobacteriaceae</taxon>
        <taxon>Mucilaginibacter</taxon>
    </lineage>
</organism>
<dbReference type="EMBL" id="JAVLVU010000001">
    <property type="protein sequence ID" value="MDT3404132.1"/>
    <property type="molecule type" value="Genomic_DNA"/>
</dbReference>
<comment type="caution">
    <text evidence="2">The sequence shown here is derived from an EMBL/GenBank/DDBJ whole genome shotgun (WGS) entry which is preliminary data.</text>
</comment>
<evidence type="ECO:0008006" key="4">
    <source>
        <dbReference type="Google" id="ProtNLM"/>
    </source>
</evidence>
<proteinExistence type="predicted"/>
<sequence length="260" mass="28574">MKPFTIFNRFLTITLASAALLTTSCKKDNEKTPDNGGAKLVKIEESASEYTSFGYNAAGKVDKITSKGTDGEETIQIAYDANHPTTATTAEGSTKFIYANNKLDIAELYAGTTKFGQIKINYVNGTVNNVVVSHNLQGNSVNFAKTVYEYYANGDIKKETDYGWNMATETFVISGSTTFEYDDKNNPLLALGDVYQIAFSLASKHNPVKQTEFDEDGALNQTTTYTYTYNNNAYPVTAQKKVTVPGQANPTVSNIKYTYQ</sequence>
<evidence type="ECO:0000256" key="1">
    <source>
        <dbReference type="SAM" id="SignalP"/>
    </source>
</evidence>
<dbReference type="Gene3D" id="2.40.128.720">
    <property type="match status" value="1"/>
</dbReference>